<keyword evidence="1" id="KW-0378">Hydrolase</keyword>
<keyword evidence="2" id="KW-0326">Glycosidase</keyword>
<dbReference type="AlphaFoldDB" id="A0A2T5C467"/>
<dbReference type="PROSITE" id="PS00927">
    <property type="entry name" value="TREHALASE_1"/>
    <property type="match status" value="1"/>
</dbReference>
<feature type="chain" id="PRO_5015427519" evidence="3">
    <location>
        <begin position="25"/>
        <end position="508"/>
    </location>
</feature>
<dbReference type="PANTHER" id="PTHR23403:SF1">
    <property type="entry name" value="TREHALASE"/>
    <property type="match status" value="1"/>
</dbReference>
<evidence type="ECO:0000256" key="3">
    <source>
        <dbReference type="SAM" id="SignalP"/>
    </source>
</evidence>
<dbReference type="InterPro" id="IPR012341">
    <property type="entry name" value="6hp_glycosidase-like_sf"/>
</dbReference>
<dbReference type="PANTHER" id="PTHR23403">
    <property type="entry name" value="TREHALASE"/>
    <property type="match status" value="1"/>
</dbReference>
<dbReference type="EMBL" id="QAAD01000004">
    <property type="protein sequence ID" value="PTN09586.1"/>
    <property type="molecule type" value="Genomic_DNA"/>
</dbReference>
<keyword evidence="5" id="KW-1185">Reference proteome</keyword>
<dbReference type="SUPFAM" id="SSF48208">
    <property type="entry name" value="Six-hairpin glycosidases"/>
    <property type="match status" value="1"/>
</dbReference>
<evidence type="ECO:0000313" key="5">
    <source>
        <dbReference type="Proteomes" id="UP000243525"/>
    </source>
</evidence>
<dbReference type="Proteomes" id="UP000243525">
    <property type="component" value="Unassembled WGS sequence"/>
</dbReference>
<reference evidence="4 5" key="1">
    <citation type="submission" date="2018-04" db="EMBL/GenBank/DDBJ databases">
        <title>Genomic Encyclopedia of Archaeal and Bacterial Type Strains, Phase II (KMG-II): from individual species to whole genera.</title>
        <authorList>
            <person name="Goeker M."/>
        </authorList>
    </citation>
    <scope>NUCLEOTIDE SEQUENCE [LARGE SCALE GENOMIC DNA]</scope>
    <source>
        <strain evidence="4 5">DSM 28823</strain>
    </source>
</reference>
<feature type="signal peptide" evidence="3">
    <location>
        <begin position="1"/>
        <end position="24"/>
    </location>
</feature>
<accession>A0A2T5C467</accession>
<dbReference type="NCBIfam" id="NF009773">
    <property type="entry name" value="PRK13270.1"/>
    <property type="match status" value="1"/>
</dbReference>
<evidence type="ECO:0000256" key="1">
    <source>
        <dbReference type="ARBA" id="ARBA00022801"/>
    </source>
</evidence>
<sequence>MMIHKFRLIALLVLTTFFCGNLQAQVDPPRQYPQLFKGVQLQHVFKDQKTFVDCNPKVDPLLLDELYREQKAKPGFILKDFVGEYFDTIQSDTTAMLHHLHFLWNELTRQPDQKQEYSTLLPLPNPYIIPGGRFKEIYYWDSYFTMLGLQVDGKTDMIRNMVDNFAYLIDTYGHIPNGNRSYYLSRSQPPFFALMVELLANANHDDGVYLHYLDAMENEYDYWMSGEKLVHLGEGVKLNRYWDQENTPRPESYWHDAELLEPSGRDSSLFRDLRSAAESGWDFSTRWFKDRQDLKTIQTTQLIPVDLNCLLYEVETILAKAYKLKGDEQMAASYSGMAQNRKNAILKYCWNDQLGFFTDYNLSTKQCTSQPTLAGLFPLFARIASAEQAQKVIAKVESEFLKAGGLVTTLVENPGQQWDYPNGWAPLQWVGYVAFKNYGKTELAHELANRWIQLNAKVYFETGKMKEKYDVVDPDRPGGGGEYEGQDGFGWTNGVFLKMWDELHAEKM</sequence>
<proteinExistence type="predicted"/>
<organism evidence="4 5">
    <name type="scientific">Mangrovibacterium marinum</name>
    <dbReference type="NCBI Taxonomy" id="1639118"/>
    <lineage>
        <taxon>Bacteria</taxon>
        <taxon>Pseudomonadati</taxon>
        <taxon>Bacteroidota</taxon>
        <taxon>Bacteroidia</taxon>
        <taxon>Marinilabiliales</taxon>
        <taxon>Prolixibacteraceae</taxon>
        <taxon>Mangrovibacterium</taxon>
    </lineage>
</organism>
<dbReference type="GO" id="GO:0004555">
    <property type="term" value="F:alpha,alpha-trehalase activity"/>
    <property type="evidence" value="ECO:0007669"/>
    <property type="project" value="InterPro"/>
</dbReference>
<comment type="caution">
    <text evidence="4">The sequence shown here is derived from an EMBL/GenBank/DDBJ whole genome shotgun (WGS) entry which is preliminary data.</text>
</comment>
<dbReference type="PROSITE" id="PS00928">
    <property type="entry name" value="TREHALASE_2"/>
    <property type="match status" value="1"/>
</dbReference>
<evidence type="ECO:0000313" key="4">
    <source>
        <dbReference type="EMBL" id="PTN09586.1"/>
    </source>
</evidence>
<dbReference type="Pfam" id="PF01204">
    <property type="entry name" value="Trehalase"/>
    <property type="match status" value="1"/>
</dbReference>
<name>A0A2T5C467_9BACT</name>
<evidence type="ECO:0000256" key="2">
    <source>
        <dbReference type="ARBA" id="ARBA00023295"/>
    </source>
</evidence>
<dbReference type="InterPro" id="IPR008928">
    <property type="entry name" value="6-hairpin_glycosidase_sf"/>
</dbReference>
<dbReference type="PRINTS" id="PR00744">
    <property type="entry name" value="GLHYDRLASE37"/>
</dbReference>
<dbReference type="RefSeq" id="WP_245915676.1">
    <property type="nucleotide sequence ID" value="NZ_OY782574.1"/>
</dbReference>
<protein>
    <submittedName>
        <fullName evidence="4">Alpha,alpha-trehalase</fullName>
    </submittedName>
</protein>
<dbReference type="InterPro" id="IPR001661">
    <property type="entry name" value="Glyco_hydro_37"/>
</dbReference>
<gene>
    <name evidence="4" type="ORF">C8N47_104131</name>
</gene>
<dbReference type="Gene3D" id="1.50.10.10">
    <property type="match status" value="1"/>
</dbReference>
<keyword evidence="3" id="KW-0732">Signal</keyword>
<dbReference type="GO" id="GO:0005993">
    <property type="term" value="P:trehalose catabolic process"/>
    <property type="evidence" value="ECO:0007669"/>
    <property type="project" value="TreeGrafter"/>
</dbReference>
<dbReference type="InterPro" id="IPR018232">
    <property type="entry name" value="Glyco_hydro_37_CS"/>
</dbReference>